<reference evidence="2 3" key="1">
    <citation type="submission" date="2016-11" db="EMBL/GenBank/DDBJ databases">
        <authorList>
            <person name="Jaros S."/>
            <person name="Januszkiewicz K."/>
            <person name="Wedrychowicz H."/>
        </authorList>
    </citation>
    <scope>NUCLEOTIDE SEQUENCE [LARGE SCALE GENOMIC DNA]</scope>
    <source>
        <strain evidence="2 3">DSM 3089</strain>
    </source>
</reference>
<proteinExistence type="predicted"/>
<evidence type="ECO:0000256" key="1">
    <source>
        <dbReference type="SAM" id="Phobius"/>
    </source>
</evidence>
<keyword evidence="1" id="KW-0472">Membrane</keyword>
<protein>
    <submittedName>
        <fullName evidence="2">YbbR domain-containing protein</fullName>
    </submittedName>
</protein>
<gene>
    <name evidence="2" type="ORF">SAMN02745196_01840</name>
</gene>
<dbReference type="PANTHER" id="PTHR37804:SF1">
    <property type="entry name" value="CDAA REGULATORY PROTEIN CDAR"/>
    <property type="match status" value="1"/>
</dbReference>
<dbReference type="STRING" id="1121306.SAMN02745196_01840"/>
<keyword evidence="1" id="KW-0812">Transmembrane</keyword>
<sequence length="414" mass="44702">MDKEKRHKFIIQICCVLASFILWLYISNVQNPVVSRTIKKVPVTVEGLDTLAQHSFVATSDGSYDVDITVKGKTSDVNTLEKHEIKLEANLADYALKEGDNRIPIIIKQLPDNVTVVNSSQLWVNINLDALQSKNFPVKLNISGKVSEGYNVSDIVKSPDEVKVSGATSKLNQVKEVVADVNLEGVSEAKTVTAELNAVDSAGKVISGLDISPRTVNIQIPVNKVKTVPVKINTKNTVDSGLSLQSVKTSTYEVKITGEDSKLNEVNQIETEPVDLQGVNKSTSKDVKLVVPEGITVLGDIKTITVKVEVSKSVSKKSFKVPIVFNGLGENLDMTSNMTEVTVTLNGGESDLEKVDISKLLGAIDLSGKAEGEHTISISINVPSNLSLESQSTKEVRVAIKKKASEGTNDNSNH</sequence>
<dbReference type="PANTHER" id="PTHR37804">
    <property type="entry name" value="CDAA REGULATORY PROTEIN CDAR"/>
    <property type="match status" value="1"/>
</dbReference>
<feature type="transmembrane region" description="Helical" evidence="1">
    <location>
        <begin position="9"/>
        <end position="26"/>
    </location>
</feature>
<dbReference type="InterPro" id="IPR012505">
    <property type="entry name" value="YbbR"/>
</dbReference>
<evidence type="ECO:0000313" key="2">
    <source>
        <dbReference type="EMBL" id="SHH90530.1"/>
    </source>
</evidence>
<dbReference type="EMBL" id="FQXP01000006">
    <property type="protein sequence ID" value="SHH90530.1"/>
    <property type="molecule type" value="Genomic_DNA"/>
</dbReference>
<organism evidence="2 3">
    <name type="scientific">Clostridium collagenovorans DSM 3089</name>
    <dbReference type="NCBI Taxonomy" id="1121306"/>
    <lineage>
        <taxon>Bacteria</taxon>
        <taxon>Bacillati</taxon>
        <taxon>Bacillota</taxon>
        <taxon>Clostridia</taxon>
        <taxon>Eubacteriales</taxon>
        <taxon>Clostridiaceae</taxon>
        <taxon>Clostridium</taxon>
    </lineage>
</organism>
<dbReference type="InterPro" id="IPR053154">
    <property type="entry name" value="c-di-AMP_regulator"/>
</dbReference>
<keyword evidence="1" id="KW-1133">Transmembrane helix</keyword>
<keyword evidence="3" id="KW-1185">Reference proteome</keyword>
<dbReference type="RefSeq" id="WP_072831726.1">
    <property type="nucleotide sequence ID" value="NZ_FQXP01000006.1"/>
</dbReference>
<dbReference type="Gene3D" id="2.170.120.30">
    <property type="match status" value="2"/>
</dbReference>
<dbReference type="OrthoDB" id="2111604at2"/>
<evidence type="ECO:0000313" key="3">
    <source>
        <dbReference type="Proteomes" id="UP000184526"/>
    </source>
</evidence>
<dbReference type="AlphaFoldDB" id="A0A1M5WSM8"/>
<dbReference type="Gene3D" id="2.170.120.40">
    <property type="entry name" value="YbbR-like domain"/>
    <property type="match status" value="2"/>
</dbReference>
<accession>A0A1M5WSM8</accession>
<dbReference type="Proteomes" id="UP000184526">
    <property type="component" value="Unassembled WGS sequence"/>
</dbReference>
<name>A0A1M5WSM8_9CLOT</name>
<dbReference type="Pfam" id="PF07949">
    <property type="entry name" value="YbbR"/>
    <property type="match status" value="3"/>
</dbReference>